<evidence type="ECO:0000259" key="5">
    <source>
        <dbReference type="Pfam" id="PF22666"/>
    </source>
</evidence>
<dbReference type="NCBIfam" id="NF045579">
    <property type="entry name" value="rhamnoside_JR"/>
    <property type="match status" value="1"/>
</dbReference>
<evidence type="ECO:0000256" key="3">
    <source>
        <dbReference type="SAM" id="MobiDB-lite"/>
    </source>
</evidence>
<dbReference type="STRING" id="1328313.DS2_07748"/>
<dbReference type="Pfam" id="PF22666">
    <property type="entry name" value="Glyco_hydro_2_N2"/>
    <property type="match status" value="1"/>
</dbReference>
<reference evidence="6 7" key="1">
    <citation type="journal article" date="2014" name="Genome Announc.">
        <title>Draft Genome Sequence of the Agar-Degrading Bacterium Catenovulum sp. Strain DS-2, Isolated from Intestines of Haliotis diversicolor.</title>
        <authorList>
            <person name="Shan D."/>
            <person name="Li X."/>
            <person name="Gu Z."/>
            <person name="Wei G."/>
            <person name="Gao Z."/>
            <person name="Shao Z."/>
        </authorList>
    </citation>
    <scope>NUCLEOTIDE SEQUENCE [LARGE SCALE GENOMIC DNA]</scope>
    <source>
        <strain evidence="6 7">DS-2</strain>
    </source>
</reference>
<keyword evidence="1 4" id="KW-0732">Signal</keyword>
<feature type="chain" id="PRO_5004898739" evidence="4">
    <location>
        <begin position="29"/>
        <end position="1146"/>
    </location>
</feature>
<dbReference type="PANTHER" id="PTHR43817">
    <property type="entry name" value="GLYCOSYL HYDROLASE"/>
    <property type="match status" value="1"/>
</dbReference>
<sequence>MQYWQKQLKFTSIILLSGLTLGGITACAEQDIAQLQNVEAEPSPVEQEAQTSLATSFKHPPHEAKPLTWLHAMSGNMSKAGLTKDLEAIAEAGLGGTMLFNVTQGIPLGKVKFNSTEHIDLIGHLAAESQRLGLSFGMHNCDGWTSSGGPWVTPEHSMKQITYNETIVDGGNVNIKLAQPATMLDYYQDIAVIAYPSLATEITDFTVKPKITASDANFDAQIVQNNNLTDYSSITPSNEQPGWLQFSYQQPYTLRLIDMLLHSGRGLNVSLHISDDGKNFKQVDNLTLRRPGKSTYAFDEAFAGYTAKHFRLVSNKVMHIKELRLSSTPSLDNFSGRTAASRSDYQEFEDIGKPSAELVIDPESVINLTASLNSEGQLITTLPAGKWTIMRFGYTSTGAVNIPASREGTGLEVDKFSKAAFKSHYDAYITNVIDKLKVVAPNALYSIEIDSYEVGAQNWTHNYEQLFQAQFGYDLVPFLPLFAGKFVESPTVAEAVLWDTRDLNNKLITENYYGYFRELAHQDGIKTYLEPYGSGPFNELDVASKADLPMGEFWLDNNNFRLSASASAAHIYNKPIVAAEAFTQFPRNNWLFHPAEGKADSDKSWALGVNQHVFHRFAHQANTHVMPGMTMNRWGAHMDRTQTWWTVAGKPWFKYVARGQQLLRTGHNVADVLWFLGDATPTTCPEKDPISAVLPLNINYDCLNSEVLQRLSVEDGKVTLPHGSQYKILVLNNHQTLTLKSLKKIYQLAQQGAVIVGTPVEQLAGRFVSEQQRQELKMMVDYIWSQPTTYNISTKAKTSHGHTGVFPTHEIAKTSKIDWQKIYNEQNWPLDLAIKNADKFYFTHRRSAQYDIYFIFNDSAQAQVFDARFNISGKIPELWDADTGNITQLGAFSDNGQITRVPLKLGAYDSVFVVFEKSSKAVTALKPEFVLSQPELDVVLDAQQQPKVIKTTHEAIEITGAWQVEFDKFYGLDKSFTFEQLIDWKLHPEQTIQDYSGTATYQKTIDVPAELLADNKQIFLDLGKVKVAANVYLNDKLAGSAWHAPYRIDISNFVQAGKNKLTIKVANLWVNRLLADRKLPDTSGFKIARWQNPITPMPQWYVDNQPAPKSERVTFVTQVFMDDNEPRQSSGLIGPVQLSVRSKTQL</sequence>
<dbReference type="RefSeq" id="WP_035014150.1">
    <property type="nucleotide sequence ID" value="NZ_ARZY01000011.1"/>
</dbReference>
<dbReference type="AlphaFoldDB" id="W7QYP5"/>
<protein>
    <submittedName>
        <fullName evidence="6">Glycoside hydrolase family protein</fullName>
    </submittedName>
</protein>
<evidence type="ECO:0000313" key="6">
    <source>
        <dbReference type="EMBL" id="EWH10510.1"/>
    </source>
</evidence>
<accession>W7QYP5</accession>
<feature type="domain" description="Beta-mannosidase-like galactose-binding" evidence="5">
    <location>
        <begin position="998"/>
        <end position="1072"/>
    </location>
</feature>
<evidence type="ECO:0000313" key="7">
    <source>
        <dbReference type="Proteomes" id="UP000019276"/>
    </source>
</evidence>
<dbReference type="SUPFAM" id="SSF49785">
    <property type="entry name" value="Galactose-binding domain-like"/>
    <property type="match status" value="2"/>
</dbReference>
<dbReference type="PATRIC" id="fig|1328313.3.peg.1584"/>
<keyword evidence="7" id="KW-1185">Reference proteome</keyword>
<evidence type="ECO:0000256" key="2">
    <source>
        <dbReference type="ARBA" id="ARBA00022801"/>
    </source>
</evidence>
<dbReference type="OrthoDB" id="9761519at2"/>
<dbReference type="InterPro" id="IPR008979">
    <property type="entry name" value="Galactose-bd-like_sf"/>
</dbReference>
<dbReference type="eggNOG" id="COG3250">
    <property type="taxonomic scope" value="Bacteria"/>
</dbReference>
<dbReference type="PROSITE" id="PS51257">
    <property type="entry name" value="PROKAR_LIPOPROTEIN"/>
    <property type="match status" value="1"/>
</dbReference>
<name>W7QYP5_9ALTE</name>
<keyword evidence="2 6" id="KW-0378">Hydrolase</keyword>
<dbReference type="Pfam" id="PF17132">
    <property type="entry name" value="Glyco_hydro_106"/>
    <property type="match status" value="1"/>
</dbReference>
<dbReference type="Gene3D" id="2.60.120.260">
    <property type="entry name" value="Galactose-binding domain-like"/>
    <property type="match status" value="2"/>
</dbReference>
<gene>
    <name evidence="6" type="ORF">DS2_07748</name>
</gene>
<dbReference type="EMBL" id="ARZY01000011">
    <property type="protein sequence ID" value="EWH10510.1"/>
    <property type="molecule type" value="Genomic_DNA"/>
</dbReference>
<dbReference type="Proteomes" id="UP000019276">
    <property type="component" value="Unassembled WGS sequence"/>
</dbReference>
<organism evidence="6 7">
    <name type="scientific">Catenovulum agarivorans DS-2</name>
    <dbReference type="NCBI Taxonomy" id="1328313"/>
    <lineage>
        <taxon>Bacteria</taxon>
        <taxon>Pseudomonadati</taxon>
        <taxon>Pseudomonadota</taxon>
        <taxon>Gammaproteobacteria</taxon>
        <taxon>Alteromonadales</taxon>
        <taxon>Alteromonadaceae</taxon>
        <taxon>Catenovulum</taxon>
    </lineage>
</organism>
<dbReference type="GO" id="GO:0004553">
    <property type="term" value="F:hydrolase activity, hydrolyzing O-glycosyl compounds"/>
    <property type="evidence" value="ECO:0007669"/>
    <property type="project" value="UniProtKB-ARBA"/>
</dbReference>
<dbReference type="PANTHER" id="PTHR43817:SF1">
    <property type="entry name" value="HYDROLASE, FAMILY 43, PUTATIVE (AFU_ORTHOLOGUE AFUA_3G01660)-RELATED"/>
    <property type="match status" value="1"/>
</dbReference>
<comment type="caution">
    <text evidence="6">The sequence shown here is derived from an EMBL/GenBank/DDBJ whole genome shotgun (WGS) entry which is preliminary data.</text>
</comment>
<feature type="signal peptide" evidence="4">
    <location>
        <begin position="1"/>
        <end position="28"/>
    </location>
</feature>
<evidence type="ECO:0000256" key="4">
    <source>
        <dbReference type="SAM" id="SignalP"/>
    </source>
</evidence>
<proteinExistence type="predicted"/>
<dbReference type="InterPro" id="IPR054593">
    <property type="entry name" value="Beta-mannosidase-like_N2"/>
</dbReference>
<evidence type="ECO:0000256" key="1">
    <source>
        <dbReference type="ARBA" id="ARBA00022729"/>
    </source>
</evidence>
<feature type="region of interest" description="Disordered" evidence="3">
    <location>
        <begin position="40"/>
        <end position="60"/>
    </location>
</feature>